<dbReference type="PANTHER" id="PTHR16515">
    <property type="entry name" value="PR DOMAIN ZINC FINGER PROTEIN"/>
    <property type="match status" value="1"/>
</dbReference>
<dbReference type="Proteomes" id="UP000002358">
    <property type="component" value="Chromosome 1"/>
</dbReference>
<dbReference type="Gene3D" id="3.30.160.60">
    <property type="entry name" value="Classic Zinc Finger"/>
    <property type="match status" value="4"/>
</dbReference>
<evidence type="ECO:0000313" key="11">
    <source>
        <dbReference type="EnsemblMetazoa" id="XP_031777975"/>
    </source>
</evidence>
<evidence type="ECO:0000259" key="10">
    <source>
        <dbReference type="PROSITE" id="PS50157"/>
    </source>
</evidence>
<keyword evidence="4 8" id="KW-0863">Zinc-finger</keyword>
<name>A0A7M7PW46_NASVI</name>
<evidence type="ECO:0000256" key="9">
    <source>
        <dbReference type="SAM" id="MobiDB-lite"/>
    </source>
</evidence>
<dbReference type="GeneID" id="100123664"/>
<feature type="domain" description="C2H2-type" evidence="10">
    <location>
        <begin position="356"/>
        <end position="384"/>
    </location>
</feature>
<dbReference type="OrthoDB" id="6077919at2759"/>
<dbReference type="SUPFAM" id="SSF57667">
    <property type="entry name" value="beta-beta-alpha zinc fingers"/>
    <property type="match status" value="2"/>
</dbReference>
<feature type="region of interest" description="Disordered" evidence="9">
    <location>
        <begin position="267"/>
        <end position="296"/>
    </location>
</feature>
<dbReference type="RefSeq" id="XP_031777975.1">
    <property type="nucleotide sequence ID" value="XM_031922115.1"/>
</dbReference>
<keyword evidence="7" id="KW-0539">Nucleus</keyword>
<dbReference type="KEGG" id="nvi:100123664"/>
<dbReference type="GO" id="GO:0003677">
    <property type="term" value="F:DNA binding"/>
    <property type="evidence" value="ECO:0007669"/>
    <property type="project" value="UniProtKB-KW"/>
</dbReference>
<keyword evidence="12" id="KW-1185">Reference proteome</keyword>
<feature type="region of interest" description="Disordered" evidence="9">
    <location>
        <begin position="215"/>
        <end position="246"/>
    </location>
</feature>
<dbReference type="PROSITE" id="PS00028">
    <property type="entry name" value="ZINC_FINGER_C2H2_1"/>
    <property type="match status" value="5"/>
</dbReference>
<evidence type="ECO:0000256" key="8">
    <source>
        <dbReference type="PROSITE-ProRule" id="PRU00042"/>
    </source>
</evidence>
<feature type="compositionally biased region" description="Low complexity" evidence="9">
    <location>
        <begin position="280"/>
        <end position="296"/>
    </location>
</feature>
<evidence type="ECO:0000256" key="1">
    <source>
        <dbReference type="ARBA" id="ARBA00004123"/>
    </source>
</evidence>
<dbReference type="InterPro" id="IPR050331">
    <property type="entry name" value="Zinc_finger"/>
</dbReference>
<keyword evidence="2" id="KW-0479">Metal-binding</keyword>
<protein>
    <recommendedName>
        <fullName evidence="10">C2H2-type domain-containing protein</fullName>
    </recommendedName>
</protein>
<dbReference type="InterPro" id="IPR036236">
    <property type="entry name" value="Znf_C2H2_sf"/>
</dbReference>
<evidence type="ECO:0000256" key="3">
    <source>
        <dbReference type="ARBA" id="ARBA00022737"/>
    </source>
</evidence>
<evidence type="ECO:0000256" key="7">
    <source>
        <dbReference type="ARBA" id="ARBA00023242"/>
    </source>
</evidence>
<dbReference type="SMART" id="SM00355">
    <property type="entry name" value="ZnF_C2H2"/>
    <property type="match status" value="6"/>
</dbReference>
<dbReference type="GO" id="GO:0010468">
    <property type="term" value="P:regulation of gene expression"/>
    <property type="evidence" value="ECO:0007669"/>
    <property type="project" value="TreeGrafter"/>
</dbReference>
<dbReference type="Pfam" id="PF00096">
    <property type="entry name" value="zf-C2H2"/>
    <property type="match status" value="3"/>
</dbReference>
<feature type="domain" description="C2H2-type" evidence="10">
    <location>
        <begin position="142"/>
        <end position="169"/>
    </location>
</feature>
<dbReference type="InterPro" id="IPR013087">
    <property type="entry name" value="Znf_C2H2_type"/>
</dbReference>
<accession>A0A7M7PW46</accession>
<dbReference type="PROSITE" id="PS50157">
    <property type="entry name" value="ZINC_FINGER_C2H2_2"/>
    <property type="match status" value="5"/>
</dbReference>
<evidence type="ECO:0000256" key="2">
    <source>
        <dbReference type="ARBA" id="ARBA00022723"/>
    </source>
</evidence>
<dbReference type="EnsemblMetazoa" id="XM_031922115">
    <property type="protein sequence ID" value="XP_031777975"/>
    <property type="gene ID" value="LOC100123664"/>
</dbReference>
<organism evidence="11 12">
    <name type="scientific">Nasonia vitripennis</name>
    <name type="common">Parasitic wasp</name>
    <dbReference type="NCBI Taxonomy" id="7425"/>
    <lineage>
        <taxon>Eukaryota</taxon>
        <taxon>Metazoa</taxon>
        <taxon>Ecdysozoa</taxon>
        <taxon>Arthropoda</taxon>
        <taxon>Hexapoda</taxon>
        <taxon>Insecta</taxon>
        <taxon>Pterygota</taxon>
        <taxon>Neoptera</taxon>
        <taxon>Endopterygota</taxon>
        <taxon>Hymenoptera</taxon>
        <taxon>Apocrita</taxon>
        <taxon>Proctotrupomorpha</taxon>
        <taxon>Chalcidoidea</taxon>
        <taxon>Pteromalidae</taxon>
        <taxon>Pteromalinae</taxon>
        <taxon>Nasonia</taxon>
    </lineage>
</organism>
<feature type="domain" description="C2H2-type" evidence="10">
    <location>
        <begin position="179"/>
        <end position="206"/>
    </location>
</feature>
<dbReference type="GO" id="GO:0008270">
    <property type="term" value="F:zinc ion binding"/>
    <property type="evidence" value="ECO:0007669"/>
    <property type="project" value="UniProtKB-KW"/>
</dbReference>
<keyword evidence="3" id="KW-0677">Repeat</keyword>
<reference evidence="11" key="1">
    <citation type="submission" date="2021-01" db="UniProtKB">
        <authorList>
            <consortium name="EnsemblMetazoa"/>
        </authorList>
    </citation>
    <scope>IDENTIFICATION</scope>
</reference>
<sequence length="421" mass="46451">MKEELTEYHLSMSGGQSGAMSLANPSAIHLGQILAPGSNETISIVIPLSAQLATLSRNAAVQQQQQVVCKQEPIDHADKKAPSPKRPKTNPPRIKEDKTKGCPYPNCSRYGRAFSRAHDLKRHIARHESRENKTEAPHQQIYPCLICGAHFYNEQILQRHKAIHENGANSITSTSGPPYTCNFCKKTFEHESLLNAHLPTHIKSEPFLSFQHSTGIPLTSRYQPPNGPPATLPPPPPGIVMPGVSASSLGSSDDDYRLEDMLLLRKNAPNPHKTPSHLGSGASASSSSSSSPSSSATSKIRCEYCSKTFKTKWTLSSHVAAHEGRFQYQCCICNKRFVRKSHYESHVRSHDAARPYVCEHCGKTFKESKHRREHLKRKHPSNRNAIQSLLDSISACVNEEAAAAAAEQAKLTILMPMNFST</sequence>
<feature type="compositionally biased region" description="Pro residues" evidence="9">
    <location>
        <begin position="225"/>
        <end position="239"/>
    </location>
</feature>
<keyword evidence="5" id="KW-0862">Zinc</keyword>
<dbReference type="GO" id="GO:0005634">
    <property type="term" value="C:nucleus"/>
    <property type="evidence" value="ECO:0007669"/>
    <property type="project" value="UniProtKB-SubCell"/>
</dbReference>
<proteinExistence type="predicted"/>
<dbReference type="PANTHER" id="PTHR16515:SF49">
    <property type="entry name" value="GASTRULA ZINC FINGER PROTEIN XLCGF49.1-LIKE-RELATED"/>
    <property type="match status" value="1"/>
</dbReference>
<feature type="domain" description="C2H2-type" evidence="10">
    <location>
        <begin position="300"/>
        <end position="327"/>
    </location>
</feature>
<evidence type="ECO:0000256" key="5">
    <source>
        <dbReference type="ARBA" id="ARBA00022833"/>
    </source>
</evidence>
<feature type="region of interest" description="Disordered" evidence="9">
    <location>
        <begin position="73"/>
        <end position="101"/>
    </location>
</feature>
<dbReference type="Pfam" id="PF13894">
    <property type="entry name" value="zf-C2H2_4"/>
    <property type="match status" value="1"/>
</dbReference>
<dbReference type="AlphaFoldDB" id="A0A7M7PW46"/>
<comment type="subcellular location">
    <subcellularLocation>
        <location evidence="1">Nucleus</location>
    </subcellularLocation>
</comment>
<dbReference type="InParanoid" id="A0A7M7PW46"/>
<evidence type="ECO:0000313" key="12">
    <source>
        <dbReference type="Proteomes" id="UP000002358"/>
    </source>
</evidence>
<keyword evidence="6" id="KW-0238">DNA-binding</keyword>
<evidence type="ECO:0000256" key="6">
    <source>
        <dbReference type="ARBA" id="ARBA00023125"/>
    </source>
</evidence>
<feature type="domain" description="C2H2-type" evidence="10">
    <location>
        <begin position="328"/>
        <end position="355"/>
    </location>
</feature>
<evidence type="ECO:0000256" key="4">
    <source>
        <dbReference type="ARBA" id="ARBA00022771"/>
    </source>
</evidence>